<dbReference type="InterPro" id="IPR000998">
    <property type="entry name" value="MAM_dom"/>
</dbReference>
<dbReference type="PROSITE" id="PS50060">
    <property type="entry name" value="MAM_2"/>
    <property type="match status" value="2"/>
</dbReference>
<feature type="region of interest" description="Disordered" evidence="1">
    <location>
        <begin position="529"/>
        <end position="628"/>
    </location>
</feature>
<feature type="region of interest" description="Disordered" evidence="1">
    <location>
        <begin position="683"/>
        <end position="714"/>
    </location>
</feature>
<dbReference type="SMART" id="SM00137">
    <property type="entry name" value="MAM"/>
    <property type="match status" value="2"/>
</dbReference>
<dbReference type="SUPFAM" id="SSF49899">
    <property type="entry name" value="Concanavalin A-like lectins/glucanases"/>
    <property type="match status" value="2"/>
</dbReference>
<organism evidence="4 5">
    <name type="scientific">Lingula anatina</name>
    <name type="common">Brachiopod</name>
    <name type="synonym">Lingula unguis</name>
    <dbReference type="NCBI Taxonomy" id="7574"/>
    <lineage>
        <taxon>Eukaryota</taxon>
        <taxon>Metazoa</taxon>
        <taxon>Spiralia</taxon>
        <taxon>Lophotrochozoa</taxon>
        <taxon>Brachiopoda</taxon>
        <taxon>Linguliformea</taxon>
        <taxon>Lingulata</taxon>
        <taxon>Lingulida</taxon>
        <taxon>Linguloidea</taxon>
        <taxon>Lingulidae</taxon>
        <taxon>Lingula</taxon>
    </lineage>
</organism>
<reference evidence="5" key="1">
    <citation type="submission" date="2025-08" db="UniProtKB">
        <authorList>
            <consortium name="RefSeq"/>
        </authorList>
    </citation>
    <scope>IDENTIFICATION</scope>
    <source>
        <tissue evidence="5">Gonads</tissue>
    </source>
</reference>
<dbReference type="PRINTS" id="PR00020">
    <property type="entry name" value="MAMDOMAIN"/>
</dbReference>
<keyword evidence="2" id="KW-0472">Membrane</keyword>
<dbReference type="OrthoDB" id="412155at2759"/>
<dbReference type="Proteomes" id="UP000085678">
    <property type="component" value="Unplaced"/>
</dbReference>
<dbReference type="PANTHER" id="PTHR23282:SF101">
    <property type="entry name" value="MAM DOMAIN-CONTAINING PROTEIN"/>
    <property type="match status" value="1"/>
</dbReference>
<dbReference type="GO" id="GO:0016020">
    <property type="term" value="C:membrane"/>
    <property type="evidence" value="ECO:0007669"/>
    <property type="project" value="InterPro"/>
</dbReference>
<keyword evidence="2" id="KW-1133">Transmembrane helix</keyword>
<dbReference type="STRING" id="7574.A0A1S3I206"/>
<dbReference type="RefSeq" id="XP_013392300.1">
    <property type="nucleotide sequence ID" value="XM_013536846.1"/>
</dbReference>
<dbReference type="GeneID" id="106160296"/>
<keyword evidence="4" id="KW-1185">Reference proteome</keyword>
<protein>
    <submittedName>
        <fullName evidence="5">Mucin-2-like</fullName>
    </submittedName>
</protein>
<dbReference type="InterPro" id="IPR051560">
    <property type="entry name" value="MAM_domain-containing"/>
</dbReference>
<feature type="compositionally biased region" description="Basic and acidic residues" evidence="1">
    <location>
        <begin position="697"/>
        <end position="708"/>
    </location>
</feature>
<dbReference type="Pfam" id="PF00629">
    <property type="entry name" value="MAM"/>
    <property type="match status" value="2"/>
</dbReference>
<dbReference type="AlphaFoldDB" id="A0A1S3I206"/>
<dbReference type="CDD" id="cd06263">
    <property type="entry name" value="MAM"/>
    <property type="match status" value="2"/>
</dbReference>
<accession>A0A1S3I206</accession>
<feature type="domain" description="MAM" evidence="3">
    <location>
        <begin position="1"/>
        <end position="121"/>
    </location>
</feature>
<evidence type="ECO:0000256" key="1">
    <source>
        <dbReference type="SAM" id="MobiDB-lite"/>
    </source>
</evidence>
<dbReference type="PROSITE" id="PS00740">
    <property type="entry name" value="MAM_1"/>
    <property type="match status" value="1"/>
</dbReference>
<evidence type="ECO:0000313" key="5">
    <source>
        <dbReference type="RefSeq" id="XP_013392300.1"/>
    </source>
</evidence>
<dbReference type="KEGG" id="lak:106160296"/>
<dbReference type="PANTHER" id="PTHR23282">
    <property type="entry name" value="APICAL ENDOSOMAL GLYCOPROTEIN PRECURSOR"/>
    <property type="match status" value="1"/>
</dbReference>
<evidence type="ECO:0000256" key="2">
    <source>
        <dbReference type="SAM" id="Phobius"/>
    </source>
</evidence>
<feature type="domain" description="MAM" evidence="3">
    <location>
        <begin position="178"/>
        <end position="343"/>
    </location>
</feature>
<dbReference type="Gene3D" id="2.60.120.200">
    <property type="match status" value="2"/>
</dbReference>
<feature type="region of interest" description="Disordered" evidence="1">
    <location>
        <begin position="347"/>
        <end position="460"/>
    </location>
</feature>
<evidence type="ECO:0000259" key="3">
    <source>
        <dbReference type="PROSITE" id="PS50060"/>
    </source>
</evidence>
<gene>
    <name evidence="5" type="primary">LOC106160296</name>
</gene>
<evidence type="ECO:0000313" key="4">
    <source>
        <dbReference type="Proteomes" id="UP000085678"/>
    </source>
</evidence>
<sequence length="815" mass="86212">MRGNYMYMEASYKTKGDEARLLFPTFFGSRQVRCVSFFYSMYSAGSKDLMGELKLVAMDPNGNMERRLWSVEGGQGPGWKNATVKIPAGFSELAFIAVRGSSYLGDIAIDDVVLEEGECVETMTTVSFTMTTNSFTVKRLSVASTVNITTPDVPTTPDQALAGSTVLAVTQQPSEFVLNCTFEESSMCNFTYDRNRSGAEWIRHKDKTPSSKTGPAGDHTTGAGYYVYMEASRISADSEAWLLFPPLLETMHARCLRFYYHMYAAIGEPTAVGLLKVVVMNSSGSVTQTLWSMKNNQGPAWKNATVDIPVGDTSLAFVAKRAGTVFSDIAVDDVTIENGPCVEHLTSEAASTTESSSVVSTNATPTTTANKPPTTTSPSLTTTTTPTTTSTTSTTSPTTPTTATATPSTEITTPTTVKTTPTKITTTPSTTTSAPTTTVTTTSTTTRSTTTTTTPTAATTTTSMPITTTAKPTDITTTLITVTTKQTTRTTKPANTITTKTTAKTKPTAATITSTSMTTTPTTIKIKPTATASKPSTTTKTSPTVPNTPTTTKKAPITPTSTTTMSTTVTTTPTTETTTPITTTTTPTTVTTPPTTVTTTSTTTPTTVTTTPTTVTTTPTTKTTTPTTVETTTTAANTQTSTNVVLTVTNVGSTSTIPPSSVLTIYTAAITTPTTVMITPPAAVTTPKMSKTTADPKAGDREKQRKDSDDDNAGNMMPIIAGSAGGGVAVLLTILIIVILMRRRRQTPYTDINEAPSPRSSVYGTGVLEIENPTYDVAPFPQPDVVIHSHDVTDTQRYIQDTNGEAIPHTPTTEI</sequence>
<keyword evidence="2" id="KW-0812">Transmembrane</keyword>
<name>A0A1S3I206_LINAN</name>
<dbReference type="InterPro" id="IPR013320">
    <property type="entry name" value="ConA-like_dom_sf"/>
</dbReference>
<dbReference type="InParanoid" id="A0A1S3I206"/>
<proteinExistence type="predicted"/>
<feature type="transmembrane region" description="Helical" evidence="2">
    <location>
        <begin position="716"/>
        <end position="740"/>
    </location>
</feature>